<name>A0A1U9JV86_9HYPH</name>
<dbReference type="NCBIfam" id="TIGR00176">
    <property type="entry name" value="mobB"/>
    <property type="match status" value="1"/>
</dbReference>
<sequence>MKQRVFGITGWKNSGKTTMTTRLVAELTRRGYRLATVKHAHHDFDIDHENTDSWRHRKAGAGEVAVVSSRRWALIHELAEAAEPDLGDILQKFGPCDLVLVEGYKREGHDKLEVRREQSGKGGRLSAADPHIVAIASDRSEDEGSLPVFHLDDSGAIADFIEKHMGLEDKKR</sequence>
<dbReference type="STRING" id="1902579.BHV28_10850"/>
<accession>A0A1U9JV86</accession>
<dbReference type="InterPro" id="IPR052539">
    <property type="entry name" value="MGD_biosynthesis_adapter"/>
</dbReference>
<dbReference type="GO" id="GO:0006777">
    <property type="term" value="P:Mo-molybdopterin cofactor biosynthetic process"/>
    <property type="evidence" value="ECO:0007669"/>
    <property type="project" value="InterPro"/>
</dbReference>
<dbReference type="EMBL" id="CP017315">
    <property type="protein sequence ID" value="AQS41773.1"/>
    <property type="molecule type" value="Genomic_DNA"/>
</dbReference>
<evidence type="ECO:0000259" key="1">
    <source>
        <dbReference type="Pfam" id="PF03205"/>
    </source>
</evidence>
<protein>
    <submittedName>
        <fullName evidence="2">Molybdopterin-guanine dinucleotide biosynthesis protein MobB</fullName>
    </submittedName>
</protein>
<reference evidence="2 3" key="1">
    <citation type="journal article" date="2010" name="Science">
        <title>Genomic comparison of the ants Camponotus floridanus and Harpegnathos saltator.</title>
        <authorList>
            <person name="Bonasio R."/>
            <person name="Zhang G."/>
            <person name="Ye C."/>
            <person name="Mutti N.S."/>
            <person name="Fang X."/>
            <person name="Qin N."/>
            <person name="Donahue G."/>
            <person name="Yang P."/>
            <person name="Li Q."/>
            <person name="Li C."/>
            <person name="Zhang P."/>
            <person name="Huang Z."/>
            <person name="Berger S.L."/>
            <person name="Reinberg D."/>
            <person name="Wang J."/>
            <person name="Liebig J."/>
        </authorList>
    </citation>
    <scope>NUCLEOTIDE SEQUENCE [LARGE SCALE GENOMIC DNA]</scope>
    <source>
        <strain evidence="2 3">Hsal</strain>
    </source>
</reference>
<dbReference type="Gene3D" id="3.40.50.300">
    <property type="entry name" value="P-loop containing nucleotide triphosphate hydrolases"/>
    <property type="match status" value="1"/>
</dbReference>
<dbReference type="InterPro" id="IPR004435">
    <property type="entry name" value="MobB_dom"/>
</dbReference>
<dbReference type="InterPro" id="IPR027417">
    <property type="entry name" value="P-loop_NTPase"/>
</dbReference>
<evidence type="ECO:0000313" key="3">
    <source>
        <dbReference type="Proteomes" id="UP000188912"/>
    </source>
</evidence>
<dbReference type="PANTHER" id="PTHR40072:SF1">
    <property type="entry name" value="MOLYBDOPTERIN-GUANINE DINUCLEOTIDE BIOSYNTHESIS ADAPTER PROTEIN"/>
    <property type="match status" value="1"/>
</dbReference>
<dbReference type="PANTHER" id="PTHR40072">
    <property type="entry name" value="MOLYBDOPTERIN-GUANINE DINUCLEOTIDE BIOSYNTHESIS ADAPTER PROTEIN-RELATED"/>
    <property type="match status" value="1"/>
</dbReference>
<dbReference type="Proteomes" id="UP000188912">
    <property type="component" value="Chromosome"/>
</dbReference>
<dbReference type="Pfam" id="PF03205">
    <property type="entry name" value="MobB"/>
    <property type="match status" value="1"/>
</dbReference>
<gene>
    <name evidence="2" type="primary">mobB</name>
    <name evidence="2" type="ORF">BHV28_10850</name>
</gene>
<dbReference type="KEGG" id="thd:BHV28_10850"/>
<evidence type="ECO:0000313" key="2">
    <source>
        <dbReference type="EMBL" id="AQS41773.1"/>
    </source>
</evidence>
<organism evidence="2 3">
    <name type="scientific">Candidatus Tokpelaia hoelldobleri</name>
    <dbReference type="NCBI Taxonomy" id="1902579"/>
    <lineage>
        <taxon>Bacteria</taxon>
        <taxon>Pseudomonadati</taxon>
        <taxon>Pseudomonadota</taxon>
        <taxon>Alphaproteobacteria</taxon>
        <taxon>Hyphomicrobiales</taxon>
        <taxon>Candidatus Tokpelaia</taxon>
    </lineage>
</organism>
<feature type="domain" description="Molybdopterin-guanine dinucleotide biosynthesis protein B (MobB)" evidence="1">
    <location>
        <begin position="5"/>
        <end position="138"/>
    </location>
</feature>
<dbReference type="CDD" id="cd03116">
    <property type="entry name" value="MobB"/>
    <property type="match status" value="1"/>
</dbReference>
<reference evidence="2 3" key="2">
    <citation type="journal article" date="2016" name="Sci. Rep.">
        <title>The genome of Rhizobiales bacteria in predatory ants reveals urease gene functions but no genes for nitrogen fixation.</title>
        <authorList>
            <person name="Neuvonen M.M."/>
            <person name="Tamarit D."/>
            <person name="Naslund K."/>
            <person name="Liebig J."/>
            <person name="Feldhaar H."/>
            <person name="Moran N.A."/>
            <person name="Guy L."/>
            <person name="Andersson S.G."/>
        </authorList>
    </citation>
    <scope>NUCLEOTIDE SEQUENCE [LARGE SCALE GENOMIC DNA]</scope>
    <source>
        <strain evidence="2 3">Hsal</strain>
    </source>
</reference>
<proteinExistence type="predicted"/>
<dbReference type="SUPFAM" id="SSF52540">
    <property type="entry name" value="P-loop containing nucleoside triphosphate hydrolases"/>
    <property type="match status" value="1"/>
</dbReference>
<dbReference type="GO" id="GO:0005525">
    <property type="term" value="F:GTP binding"/>
    <property type="evidence" value="ECO:0007669"/>
    <property type="project" value="InterPro"/>
</dbReference>
<keyword evidence="3" id="KW-1185">Reference proteome</keyword>
<dbReference type="AlphaFoldDB" id="A0A1U9JV86"/>